<dbReference type="InterPro" id="IPR019236">
    <property type="entry name" value="APP1_cat"/>
</dbReference>
<dbReference type="Pfam" id="PF09949">
    <property type="entry name" value="APP1_cat"/>
    <property type="match status" value="1"/>
</dbReference>
<sequence>MDYINMAAKAVQGTQDPVATEQEKALRDANDFDAWEAIMPALTSRFDCSLADRLSSYLGRRNPFYREVDPKKHSVWVFDNTAYRPSDNPKAWQAEFVAAYFVKGSGKDLSAIAADIAEKIGLGSGDAAEALIAERLRPFVDQILPAHSVDIDIGDKQMKRLGPSCRDGISSDVVRLNSLFPPGSIITTSTPALAPETPAPVTIFAEPEGWAIVSDVDDTIKKTLTSSPLGILKTTFAEEPEPIAGMPELYRYLKNFLQNPPFFYLSASPYNLYPFLRRFRQEYYPPGTLILREASWMNLAGFLSSLTRGTEAYKVDRLQKIHGWFPQRKMICIGDSTQTDPESYAEAYRRFPGWIKGIYIRKVEGVSEIAVDGEKKNSEQRFEKAFRDVPRHVWHVFEDPRELYAKVEGLVKTVNGK</sequence>
<dbReference type="Proteomes" id="UP001172684">
    <property type="component" value="Unassembled WGS sequence"/>
</dbReference>
<name>A0ABQ9NRN7_9PEZI</name>
<dbReference type="PANTHER" id="PTHR28208:SF1">
    <property type="entry name" value="FILAMENT ORGANIZATION PROTEIN APP1-LIKE, PUTATIVE (AFU_ORTHOLOGUE AFUA_1G06650)-RELATED"/>
    <property type="match status" value="1"/>
</dbReference>
<keyword evidence="3" id="KW-1185">Reference proteome</keyword>
<dbReference type="PANTHER" id="PTHR28208">
    <property type="entry name" value="PHOSPHATIDATE PHOSPHATASE APP1"/>
    <property type="match status" value="1"/>
</dbReference>
<proteinExistence type="predicted"/>
<accession>A0ABQ9NRN7</accession>
<dbReference type="EMBL" id="JAPDRL010000039">
    <property type="protein sequence ID" value="KAJ9664092.1"/>
    <property type="molecule type" value="Genomic_DNA"/>
</dbReference>
<evidence type="ECO:0000313" key="3">
    <source>
        <dbReference type="Proteomes" id="UP001172684"/>
    </source>
</evidence>
<comment type="caution">
    <text evidence="2">The sequence shown here is derived from an EMBL/GenBank/DDBJ whole genome shotgun (WGS) entry which is preliminary data.</text>
</comment>
<dbReference type="InterPro" id="IPR052935">
    <property type="entry name" value="Mg2+_PAP"/>
</dbReference>
<evidence type="ECO:0000259" key="1">
    <source>
        <dbReference type="Pfam" id="PF09949"/>
    </source>
</evidence>
<evidence type="ECO:0000313" key="2">
    <source>
        <dbReference type="EMBL" id="KAJ9664092.1"/>
    </source>
</evidence>
<feature type="domain" description="Phosphatidate phosphatase APP1 catalytic" evidence="1">
    <location>
        <begin position="210"/>
        <end position="362"/>
    </location>
</feature>
<gene>
    <name evidence="2" type="ORF">H2201_005332</name>
</gene>
<reference evidence="2" key="1">
    <citation type="submission" date="2022-10" db="EMBL/GenBank/DDBJ databases">
        <title>Culturing micro-colonial fungi from biological soil crusts in the Mojave desert and describing Neophaeococcomyces mojavensis, and introducing the new genera and species Taxawa tesnikishii.</title>
        <authorList>
            <person name="Kurbessoian T."/>
            <person name="Stajich J.E."/>
        </authorList>
    </citation>
    <scope>NUCLEOTIDE SEQUENCE</scope>
    <source>
        <strain evidence="2">TK_1</strain>
    </source>
</reference>
<protein>
    <recommendedName>
        <fullName evidence="1">Phosphatidate phosphatase APP1 catalytic domain-containing protein</fullName>
    </recommendedName>
</protein>
<organism evidence="2 3">
    <name type="scientific">Coniosporium apollinis</name>
    <dbReference type="NCBI Taxonomy" id="61459"/>
    <lineage>
        <taxon>Eukaryota</taxon>
        <taxon>Fungi</taxon>
        <taxon>Dikarya</taxon>
        <taxon>Ascomycota</taxon>
        <taxon>Pezizomycotina</taxon>
        <taxon>Dothideomycetes</taxon>
        <taxon>Dothideomycetes incertae sedis</taxon>
        <taxon>Coniosporium</taxon>
    </lineage>
</organism>